<gene>
    <name evidence="1" type="ORF">ABIF63_004819</name>
</gene>
<dbReference type="RefSeq" id="WP_304500856.1">
    <property type="nucleotide sequence ID" value="NZ_CP126013.1"/>
</dbReference>
<name>A0ABV2RUU4_BRAJP</name>
<reference evidence="1 2" key="1">
    <citation type="submission" date="2024-06" db="EMBL/GenBank/DDBJ databases">
        <title>Genomic Encyclopedia of Type Strains, Phase V (KMG-V): Genome sequencing to study the core and pangenomes of soil and plant-associated prokaryotes.</title>
        <authorList>
            <person name="Whitman W."/>
        </authorList>
    </citation>
    <scope>NUCLEOTIDE SEQUENCE [LARGE SCALE GENOMIC DNA]</scope>
    <source>
        <strain evidence="1 2">USDA 160</strain>
    </source>
</reference>
<accession>A0ABV2RUU4</accession>
<keyword evidence="2" id="KW-1185">Reference proteome</keyword>
<dbReference type="EMBL" id="JBEPTQ010000002">
    <property type="protein sequence ID" value="MET4720713.1"/>
    <property type="molecule type" value="Genomic_DNA"/>
</dbReference>
<evidence type="ECO:0000313" key="1">
    <source>
        <dbReference type="EMBL" id="MET4720713.1"/>
    </source>
</evidence>
<dbReference type="Proteomes" id="UP001549291">
    <property type="component" value="Unassembled WGS sequence"/>
</dbReference>
<organism evidence="1 2">
    <name type="scientific">Bradyrhizobium japonicum</name>
    <dbReference type="NCBI Taxonomy" id="375"/>
    <lineage>
        <taxon>Bacteria</taxon>
        <taxon>Pseudomonadati</taxon>
        <taxon>Pseudomonadota</taxon>
        <taxon>Alphaproteobacteria</taxon>
        <taxon>Hyphomicrobiales</taxon>
        <taxon>Nitrobacteraceae</taxon>
        <taxon>Bradyrhizobium</taxon>
    </lineage>
</organism>
<proteinExistence type="predicted"/>
<protein>
    <submittedName>
        <fullName evidence="1">Uncharacterized protein</fullName>
    </submittedName>
</protein>
<comment type="caution">
    <text evidence="1">The sequence shown here is derived from an EMBL/GenBank/DDBJ whole genome shotgun (WGS) entry which is preliminary data.</text>
</comment>
<sequence length="231" mass="25800">MTDIPIMFSAPMVQAEIDDLKFMSRRLAKRLVKTYPNGRGNPPTVLVERDAPWTRVKVGDRLWVREEWRVSRKWDAVKPADLPPRTMTVAFDAGGSIANQPAGCWAPDNGYPARGVRPEWLGKRRASMHLPRWASRLTLIVTSVKTEPLHAISPDDVYAEGVAAGMMDCGERMFICPVPGRDNEQGTATWAFSELWKHLHGPDSWDENPLVVAMGFRVIKANIDAPEAQAA</sequence>
<evidence type="ECO:0000313" key="2">
    <source>
        <dbReference type="Proteomes" id="UP001549291"/>
    </source>
</evidence>